<dbReference type="InterPro" id="IPR004960">
    <property type="entry name" value="LipA_acyltrans"/>
</dbReference>
<reference evidence="7" key="2">
    <citation type="submission" date="2021-04" db="EMBL/GenBank/DDBJ databases">
        <authorList>
            <person name="Karlyshev A.V."/>
        </authorList>
    </citation>
    <scope>NUCLEOTIDE SEQUENCE</scope>
    <source>
        <strain evidence="7">LMG 29479</strain>
    </source>
</reference>
<dbReference type="PANTHER" id="PTHR30606:SF10">
    <property type="entry name" value="PHOSPHATIDYLINOSITOL MANNOSIDE ACYLTRANSFERASE"/>
    <property type="match status" value="1"/>
</dbReference>
<dbReference type="Proteomes" id="UP000675747">
    <property type="component" value="Unassembled WGS sequence"/>
</dbReference>
<keyword evidence="5" id="KW-0472">Membrane</keyword>
<evidence type="ECO:0000313" key="7">
    <source>
        <dbReference type="EMBL" id="MBR0562959.1"/>
    </source>
</evidence>
<keyword evidence="4" id="KW-0808">Transferase</keyword>
<dbReference type="GO" id="GO:0009247">
    <property type="term" value="P:glycolipid biosynthetic process"/>
    <property type="evidence" value="ECO:0007669"/>
    <property type="project" value="UniProtKB-ARBA"/>
</dbReference>
<sequence>MASEPLTAPIFYRLAWLAGHLPRALVEAIARLGAAWIHRGNGRTACVTRRNVELIGAAAEGSEREALVRAILHGTVRNTLETLQVWTHPADCNLRRRIRQVHGAEAFDAALGAGRGLIVAAPHYGNWELLNQYLASRAPITIVYAPPASAAGDAFLRRVRGGPNVQQARAEPAAVRTLYRALQRGDIVGILPDQQPKRGEGEFAPFFGRPALTMSLLPKLARRTGAPVLAGFAERNADGSYDIHFQPVPPALSQDDEAAAVAALNAAVEQVARRDPAQYQWTYKRFSIHPDGGAANPYWPDCYPNRHRTRAKA</sequence>
<name>A0A8J8AYR8_9GAMM</name>
<dbReference type="EMBL" id="JAGQFT020000008">
    <property type="protein sequence ID" value="MBS7457937.1"/>
    <property type="molecule type" value="Genomic_DNA"/>
</dbReference>
<comment type="caution">
    <text evidence="7">The sequence shown here is derived from an EMBL/GenBank/DDBJ whole genome shotgun (WGS) entry which is preliminary data.</text>
</comment>
<dbReference type="GO" id="GO:0016746">
    <property type="term" value="F:acyltransferase activity"/>
    <property type="evidence" value="ECO:0007669"/>
    <property type="project" value="UniProtKB-KW"/>
</dbReference>
<gene>
    <name evidence="8" type="ORF">KB893_012435</name>
    <name evidence="7" type="ORF">KB893_10585</name>
</gene>
<evidence type="ECO:0000256" key="2">
    <source>
        <dbReference type="ARBA" id="ARBA00022475"/>
    </source>
</evidence>
<organism evidence="7">
    <name type="scientific">Coralloluteibacterium stylophorae</name>
    <dbReference type="NCBI Taxonomy" id="1776034"/>
    <lineage>
        <taxon>Bacteria</taxon>
        <taxon>Pseudomonadati</taxon>
        <taxon>Pseudomonadota</taxon>
        <taxon>Gammaproteobacteria</taxon>
        <taxon>Lysobacterales</taxon>
        <taxon>Lysobacteraceae</taxon>
        <taxon>Coralloluteibacterium</taxon>
    </lineage>
</organism>
<dbReference type="RefSeq" id="WP_211926881.1">
    <property type="nucleotide sequence ID" value="NZ_JAGQFT020000008.1"/>
</dbReference>
<dbReference type="PANTHER" id="PTHR30606">
    <property type="entry name" value="LIPID A BIOSYNTHESIS LAUROYL ACYLTRANSFERASE"/>
    <property type="match status" value="1"/>
</dbReference>
<dbReference type="GO" id="GO:0005886">
    <property type="term" value="C:plasma membrane"/>
    <property type="evidence" value="ECO:0007669"/>
    <property type="project" value="UniProtKB-SubCell"/>
</dbReference>
<dbReference type="AlphaFoldDB" id="A0A8J8AYR8"/>
<dbReference type="PIRSF" id="PIRSF026649">
    <property type="entry name" value="MsbB"/>
    <property type="match status" value="1"/>
</dbReference>
<keyword evidence="6 7" id="KW-0012">Acyltransferase</keyword>
<accession>A0A8J8AYR8</accession>
<dbReference type="CDD" id="cd07984">
    <property type="entry name" value="LPLAT_LABLAT-like"/>
    <property type="match status" value="1"/>
</dbReference>
<evidence type="ECO:0000256" key="4">
    <source>
        <dbReference type="ARBA" id="ARBA00022679"/>
    </source>
</evidence>
<evidence type="ECO:0000313" key="9">
    <source>
        <dbReference type="Proteomes" id="UP000675747"/>
    </source>
</evidence>
<reference evidence="8 9" key="1">
    <citation type="journal article" date="2021" name="Microbiol. Resour. Announc.">
        <title>Draft Genome Sequence of Coralloluteibacterium stylophorae LMG 29479T.</title>
        <authorList>
            <person name="Karlyshev A.V."/>
            <person name="Kudryashova E.B."/>
            <person name="Ariskina E.V."/>
            <person name="Conroy A.P."/>
            <person name="Abidueva E.Y."/>
        </authorList>
    </citation>
    <scope>NUCLEOTIDE SEQUENCE [LARGE SCALE GENOMIC DNA]</scope>
    <source>
        <strain evidence="8 9">LMG 29479</strain>
    </source>
</reference>
<keyword evidence="3" id="KW-0997">Cell inner membrane</keyword>
<dbReference type="Pfam" id="PF03279">
    <property type="entry name" value="Lip_A_acyltrans"/>
    <property type="match status" value="1"/>
</dbReference>
<evidence type="ECO:0000313" key="8">
    <source>
        <dbReference type="EMBL" id="MBS7457937.1"/>
    </source>
</evidence>
<evidence type="ECO:0000256" key="6">
    <source>
        <dbReference type="ARBA" id="ARBA00023315"/>
    </source>
</evidence>
<dbReference type="EMBL" id="JAGQFT010000087">
    <property type="protein sequence ID" value="MBR0562959.1"/>
    <property type="molecule type" value="Genomic_DNA"/>
</dbReference>
<protein>
    <submittedName>
        <fullName evidence="7">Lipid A biosynthesis lauroyl acyltransferase</fullName>
    </submittedName>
</protein>
<proteinExistence type="predicted"/>
<evidence type="ECO:0000256" key="5">
    <source>
        <dbReference type="ARBA" id="ARBA00023136"/>
    </source>
</evidence>
<keyword evidence="2" id="KW-1003">Cell membrane</keyword>
<keyword evidence="9" id="KW-1185">Reference proteome</keyword>
<evidence type="ECO:0000256" key="3">
    <source>
        <dbReference type="ARBA" id="ARBA00022519"/>
    </source>
</evidence>
<comment type="subcellular location">
    <subcellularLocation>
        <location evidence="1">Cell inner membrane</location>
    </subcellularLocation>
</comment>
<evidence type="ECO:0000256" key="1">
    <source>
        <dbReference type="ARBA" id="ARBA00004533"/>
    </source>
</evidence>